<evidence type="ECO:0000256" key="1">
    <source>
        <dbReference type="SAM" id="MobiDB-lite"/>
    </source>
</evidence>
<reference evidence="2 3" key="1">
    <citation type="submission" date="2020-01" db="EMBL/GenBank/DDBJ databases">
        <title>Genome sequence of Arachis hypogaea, cultivar Shitouqi.</title>
        <authorList>
            <person name="Zhuang W."/>
            <person name="Chen H."/>
            <person name="Varshney R."/>
            <person name="Wang D."/>
            <person name="Ming R."/>
        </authorList>
    </citation>
    <scope>NUCLEOTIDE SEQUENCE [LARGE SCALE GENOMIC DNA]</scope>
    <source>
        <tissue evidence="2">Young leaf</tissue>
    </source>
</reference>
<feature type="compositionally biased region" description="Low complexity" evidence="1">
    <location>
        <begin position="60"/>
        <end position="78"/>
    </location>
</feature>
<feature type="region of interest" description="Disordered" evidence="1">
    <location>
        <begin position="28"/>
        <end position="78"/>
    </location>
</feature>
<dbReference type="EMBL" id="CP031001">
    <property type="protein sequence ID" value="QHN76761.1"/>
    <property type="molecule type" value="Genomic_DNA"/>
</dbReference>
<proteinExistence type="predicted"/>
<dbReference type="Proteomes" id="UP000464620">
    <property type="component" value="Chromosome B09"/>
</dbReference>
<dbReference type="AlphaFoldDB" id="A0A6B9V7S4"/>
<protein>
    <submittedName>
        <fullName evidence="2">Uncharacterized protein</fullName>
    </submittedName>
</protein>
<gene>
    <name evidence="2" type="ORF">DS421_19g646770</name>
</gene>
<name>A0A6B9V7S4_ARAHY</name>
<organism evidence="2 3">
    <name type="scientific">Arachis hypogaea</name>
    <name type="common">Peanut</name>
    <dbReference type="NCBI Taxonomy" id="3818"/>
    <lineage>
        <taxon>Eukaryota</taxon>
        <taxon>Viridiplantae</taxon>
        <taxon>Streptophyta</taxon>
        <taxon>Embryophyta</taxon>
        <taxon>Tracheophyta</taxon>
        <taxon>Spermatophyta</taxon>
        <taxon>Magnoliopsida</taxon>
        <taxon>eudicotyledons</taxon>
        <taxon>Gunneridae</taxon>
        <taxon>Pentapetalae</taxon>
        <taxon>rosids</taxon>
        <taxon>fabids</taxon>
        <taxon>Fabales</taxon>
        <taxon>Fabaceae</taxon>
        <taxon>Papilionoideae</taxon>
        <taxon>50 kb inversion clade</taxon>
        <taxon>dalbergioids sensu lato</taxon>
        <taxon>Dalbergieae</taxon>
        <taxon>Pterocarpus clade</taxon>
        <taxon>Arachis</taxon>
    </lineage>
</organism>
<sequence>MPSCRRHPPLLFDVIFASSSRSTISVSYPEDVQSSDPGFISATPSTFESVRSSGKSESMLLPLPQPQTQTQTQPPSLY</sequence>
<evidence type="ECO:0000313" key="3">
    <source>
        <dbReference type="Proteomes" id="UP000464620"/>
    </source>
</evidence>
<accession>A0A6B9V7S4</accession>
<evidence type="ECO:0000313" key="2">
    <source>
        <dbReference type="EMBL" id="QHN76761.1"/>
    </source>
</evidence>
<feature type="compositionally biased region" description="Polar residues" evidence="1">
    <location>
        <begin position="28"/>
        <end position="56"/>
    </location>
</feature>